<feature type="region of interest" description="Disordered" evidence="1">
    <location>
        <begin position="62"/>
        <end position="113"/>
    </location>
</feature>
<reference evidence="2" key="1">
    <citation type="journal article" date="2020" name="mSystems">
        <title>Genome- and Community-Level Interaction Insights into Carbon Utilization and Element Cycling Functions of Hydrothermarchaeota in Hydrothermal Sediment.</title>
        <authorList>
            <person name="Zhou Z."/>
            <person name="Liu Y."/>
            <person name="Xu W."/>
            <person name="Pan J."/>
            <person name="Luo Z.H."/>
            <person name="Li M."/>
        </authorList>
    </citation>
    <scope>NUCLEOTIDE SEQUENCE [LARGE SCALE GENOMIC DNA]</scope>
    <source>
        <strain evidence="2">SpSt-508</strain>
    </source>
</reference>
<feature type="compositionally biased region" description="Polar residues" evidence="1">
    <location>
        <begin position="62"/>
        <end position="72"/>
    </location>
</feature>
<proteinExistence type="predicted"/>
<organism evidence="2">
    <name type="scientific">Schlesneria paludicola</name>
    <dbReference type="NCBI Taxonomy" id="360056"/>
    <lineage>
        <taxon>Bacteria</taxon>
        <taxon>Pseudomonadati</taxon>
        <taxon>Planctomycetota</taxon>
        <taxon>Planctomycetia</taxon>
        <taxon>Planctomycetales</taxon>
        <taxon>Planctomycetaceae</taxon>
        <taxon>Schlesneria</taxon>
    </lineage>
</organism>
<evidence type="ECO:0000313" key="2">
    <source>
        <dbReference type="EMBL" id="HGT38828.1"/>
    </source>
</evidence>
<name>A0A7C4QQC6_9PLAN</name>
<gene>
    <name evidence="2" type="ORF">ENS64_06130</name>
</gene>
<accession>A0A7C4QQC6</accession>
<comment type="caution">
    <text evidence="2">The sequence shown here is derived from an EMBL/GenBank/DDBJ whole genome shotgun (WGS) entry which is preliminary data.</text>
</comment>
<evidence type="ECO:0000256" key="1">
    <source>
        <dbReference type="SAM" id="MobiDB-lite"/>
    </source>
</evidence>
<dbReference type="AlphaFoldDB" id="A0A7C4QQC6"/>
<sequence>MSTRKQVAVWLSTADWLALRAAAARQHIPMTELCRRWLHPHLERLRRQTRVEGLSGVSCGFSQVSTDETTSPELAVEPAGASRDVACQVASPRAPTTPLASRHARRHGRNDVK</sequence>
<dbReference type="EMBL" id="DSVQ01000012">
    <property type="protein sequence ID" value="HGT38828.1"/>
    <property type="molecule type" value="Genomic_DNA"/>
</dbReference>
<feature type="compositionally biased region" description="Basic residues" evidence="1">
    <location>
        <begin position="102"/>
        <end position="113"/>
    </location>
</feature>
<protein>
    <submittedName>
        <fullName evidence="2">Uncharacterized protein</fullName>
    </submittedName>
</protein>